<reference evidence="1 2" key="1">
    <citation type="journal article" date="2021" name="Int. J. Syst. Evol. Microbiol.">
        <title>Amazonocrinis nigriterrae gen. nov., sp. nov., Atlanticothrix silvestris gen. nov., sp. nov. and Dendronalium phyllosphericum gen. nov., sp. nov., nostocacean cyanobacteria from Brazilian environments.</title>
        <authorList>
            <person name="Alvarenga D.O."/>
            <person name="Andreote A.P.D."/>
            <person name="Branco L.H.Z."/>
            <person name="Delbaje E."/>
            <person name="Cruz R.B."/>
            <person name="Varani A.M."/>
            <person name="Fiore M.F."/>
        </authorList>
    </citation>
    <scope>NUCLEOTIDE SEQUENCE [LARGE SCALE GENOMIC DNA]</scope>
    <source>
        <strain evidence="1 2">CENA67</strain>
    </source>
</reference>
<organism evidence="1 2">
    <name type="scientific">Amazonocrinis nigriterrae CENA67</name>
    <dbReference type="NCBI Taxonomy" id="2794033"/>
    <lineage>
        <taxon>Bacteria</taxon>
        <taxon>Bacillati</taxon>
        <taxon>Cyanobacteriota</taxon>
        <taxon>Cyanophyceae</taxon>
        <taxon>Nostocales</taxon>
        <taxon>Nostocaceae</taxon>
        <taxon>Amazonocrinis</taxon>
        <taxon>Amazonocrinis nigriterrae</taxon>
    </lineage>
</organism>
<dbReference type="Gene3D" id="1.10.260.40">
    <property type="entry name" value="lambda repressor-like DNA-binding domains"/>
    <property type="match status" value="1"/>
</dbReference>
<dbReference type="AlphaFoldDB" id="A0A8J7LEF9"/>
<gene>
    <name evidence="1" type="ORF">I8748_31840</name>
</gene>
<evidence type="ECO:0000313" key="1">
    <source>
        <dbReference type="EMBL" id="MBH8566691.1"/>
    </source>
</evidence>
<name>A0A8J7LEF9_9NOST</name>
<dbReference type="GO" id="GO:0003677">
    <property type="term" value="F:DNA binding"/>
    <property type="evidence" value="ECO:0007669"/>
    <property type="project" value="InterPro"/>
</dbReference>
<dbReference type="InterPro" id="IPR010982">
    <property type="entry name" value="Lambda_DNA-bd_dom_sf"/>
</dbReference>
<dbReference type="RefSeq" id="WP_198128427.1">
    <property type="nucleotide sequence ID" value="NZ_JAECZC010000102.1"/>
</dbReference>
<evidence type="ECO:0000313" key="2">
    <source>
        <dbReference type="Proteomes" id="UP000632766"/>
    </source>
</evidence>
<dbReference type="EMBL" id="JAECZC010000102">
    <property type="protein sequence ID" value="MBH8566691.1"/>
    <property type="molecule type" value="Genomic_DNA"/>
</dbReference>
<accession>A0A8J7LEF9</accession>
<protein>
    <submittedName>
        <fullName evidence="1">Helix-turn-helix domain-containing protein</fullName>
    </submittedName>
</protein>
<comment type="caution">
    <text evidence="1">The sequence shown here is derived from an EMBL/GenBank/DDBJ whole genome shotgun (WGS) entry which is preliminary data.</text>
</comment>
<sequence length="112" mass="12442">MSTNVRLEVSIEAIPMIPITHIDRLIWNERLGKRLETLRGSVSRREMCERLEVAGFHITISGLAKIERGGVDSIDARMIVSILAILGMGLETMYPTFSADKKLVSTLETLSA</sequence>
<proteinExistence type="predicted"/>
<dbReference type="Proteomes" id="UP000632766">
    <property type="component" value="Unassembled WGS sequence"/>
</dbReference>
<keyword evidence="2" id="KW-1185">Reference proteome</keyword>